<feature type="binding site" evidence="13">
    <location>
        <position position="15"/>
    </location>
    <ligand>
        <name>NADPH</name>
        <dbReference type="ChEBI" id="CHEBI:57783"/>
    </ligand>
</feature>
<dbReference type="NCBIfam" id="NF009098">
    <property type="entry name" value="PRK12439.1"/>
    <property type="match status" value="1"/>
</dbReference>
<evidence type="ECO:0000256" key="17">
    <source>
        <dbReference type="RuleBase" id="RU000437"/>
    </source>
</evidence>
<feature type="binding site" evidence="13">
    <location>
        <position position="256"/>
    </location>
    <ligand>
        <name>sn-glycerol 3-phosphate</name>
        <dbReference type="ChEBI" id="CHEBI:57597"/>
    </ligand>
</feature>
<dbReference type="InterPro" id="IPR006109">
    <property type="entry name" value="G3P_DH_NAD-dep_C"/>
</dbReference>
<reference evidence="20 21" key="1">
    <citation type="submission" date="2019-03" db="EMBL/GenBank/DDBJ databases">
        <title>Genomic Encyclopedia of Type Strains, Phase IV (KMG-IV): sequencing the most valuable type-strain genomes for metagenomic binning, comparative biology and taxonomic classification.</title>
        <authorList>
            <person name="Goeker M."/>
        </authorList>
    </citation>
    <scope>NUCLEOTIDE SEQUENCE [LARGE SCALE GENOMIC DNA]</scope>
    <source>
        <strain evidence="20 21">DSM 26377</strain>
    </source>
</reference>
<evidence type="ECO:0000256" key="6">
    <source>
        <dbReference type="ARBA" id="ARBA00023098"/>
    </source>
</evidence>
<feature type="binding site" evidence="13">
    <location>
        <position position="136"/>
    </location>
    <ligand>
        <name>sn-glycerol 3-phosphate</name>
        <dbReference type="ChEBI" id="CHEBI:57597"/>
    </ligand>
</feature>
<feature type="binding site" evidence="13">
    <location>
        <position position="35"/>
    </location>
    <ligand>
        <name>NADPH</name>
        <dbReference type="ChEBI" id="CHEBI:57783"/>
    </ligand>
</feature>
<comment type="catalytic activity">
    <reaction evidence="9">
        <text>sn-glycerol 3-phosphate + NADP(+) = dihydroxyacetone phosphate + NADPH + H(+)</text>
        <dbReference type="Rhea" id="RHEA:11096"/>
        <dbReference type="ChEBI" id="CHEBI:15378"/>
        <dbReference type="ChEBI" id="CHEBI:57597"/>
        <dbReference type="ChEBI" id="CHEBI:57642"/>
        <dbReference type="ChEBI" id="CHEBI:57783"/>
        <dbReference type="ChEBI" id="CHEBI:58349"/>
        <dbReference type="EC" id="1.1.1.94"/>
    </reaction>
    <physiologicalReaction direction="right-to-left" evidence="9">
        <dbReference type="Rhea" id="RHEA:11098"/>
    </physiologicalReaction>
</comment>
<feature type="binding site" evidence="15">
    <location>
        <position position="108"/>
    </location>
    <ligand>
        <name>substrate</name>
    </ligand>
</feature>
<dbReference type="Proteomes" id="UP000295341">
    <property type="component" value="Unassembled WGS sequence"/>
</dbReference>
<dbReference type="GO" id="GO:0141152">
    <property type="term" value="F:glycerol-3-phosphate dehydrogenase (NAD+) activity"/>
    <property type="evidence" value="ECO:0007669"/>
    <property type="project" value="RHEA"/>
</dbReference>
<evidence type="ECO:0000256" key="4">
    <source>
        <dbReference type="ARBA" id="ARBA00023002"/>
    </source>
</evidence>
<evidence type="ECO:0000256" key="7">
    <source>
        <dbReference type="ARBA" id="ARBA00023209"/>
    </source>
</evidence>
<dbReference type="Gene3D" id="3.40.50.720">
    <property type="entry name" value="NAD(P)-binding Rossmann-like Domain"/>
    <property type="match status" value="1"/>
</dbReference>
<feature type="binding site" evidence="13">
    <location>
        <position position="244"/>
    </location>
    <ligand>
        <name>sn-glycerol 3-phosphate</name>
        <dbReference type="ChEBI" id="CHEBI:57597"/>
    </ligand>
</feature>
<dbReference type="PANTHER" id="PTHR11728:SF1">
    <property type="entry name" value="GLYCEROL-3-PHOSPHATE DEHYDROGENASE [NAD(+)] 2, CHLOROPLASTIC"/>
    <property type="match status" value="1"/>
</dbReference>
<feature type="binding site" evidence="13">
    <location>
        <position position="255"/>
    </location>
    <ligand>
        <name>NADPH</name>
        <dbReference type="ChEBI" id="CHEBI:57783"/>
    </ligand>
</feature>
<dbReference type="FunFam" id="3.40.50.720:FF:000019">
    <property type="entry name" value="Glycerol-3-phosphate dehydrogenase [NAD(P)+]"/>
    <property type="match status" value="1"/>
</dbReference>
<comment type="subcellular location">
    <subcellularLocation>
        <location evidence="13">Cytoplasm</location>
    </subcellularLocation>
</comment>
<evidence type="ECO:0000256" key="5">
    <source>
        <dbReference type="ARBA" id="ARBA00023027"/>
    </source>
</evidence>
<dbReference type="GO" id="GO:0046167">
    <property type="term" value="P:glycerol-3-phosphate biosynthetic process"/>
    <property type="evidence" value="ECO:0007669"/>
    <property type="project" value="UniProtKB-UniRule"/>
</dbReference>
<comment type="similarity">
    <text evidence="1 13 17">Belongs to the NAD-dependent glycerol-3-phosphate dehydrogenase family.</text>
</comment>
<keyword evidence="3 13" id="KW-0521">NADP</keyword>
<keyword evidence="2 13" id="KW-0444">Lipid biosynthesis</keyword>
<evidence type="ECO:0000313" key="20">
    <source>
        <dbReference type="EMBL" id="TDU26896.1"/>
    </source>
</evidence>
<dbReference type="SUPFAM" id="SSF48179">
    <property type="entry name" value="6-phosphogluconate dehydrogenase C-terminal domain-like"/>
    <property type="match status" value="1"/>
</dbReference>
<feature type="binding site" evidence="16">
    <location>
        <begin position="11"/>
        <end position="16"/>
    </location>
    <ligand>
        <name>NAD(+)</name>
        <dbReference type="ChEBI" id="CHEBI:57540"/>
    </ligand>
</feature>
<evidence type="ECO:0000256" key="16">
    <source>
        <dbReference type="PIRSR" id="PIRSR000114-3"/>
    </source>
</evidence>
<dbReference type="SUPFAM" id="SSF51735">
    <property type="entry name" value="NAD(P)-binding Rossmann-fold domains"/>
    <property type="match status" value="1"/>
</dbReference>
<feature type="binding site" evidence="15">
    <location>
        <begin position="255"/>
        <end position="256"/>
    </location>
    <ligand>
        <name>substrate</name>
    </ligand>
</feature>
<dbReference type="GO" id="GO:0008654">
    <property type="term" value="P:phospholipid biosynthetic process"/>
    <property type="evidence" value="ECO:0007669"/>
    <property type="project" value="UniProtKB-KW"/>
</dbReference>
<dbReference type="InterPro" id="IPR006168">
    <property type="entry name" value="G3P_DH_NAD-dep"/>
</dbReference>
<feature type="binding site" evidence="13">
    <location>
        <position position="140"/>
    </location>
    <ligand>
        <name>NADPH</name>
        <dbReference type="ChEBI" id="CHEBI:57783"/>
    </ligand>
</feature>
<feature type="domain" description="Glycerol-3-phosphate dehydrogenase NAD-dependent N-terminal" evidence="18">
    <location>
        <begin position="7"/>
        <end position="160"/>
    </location>
</feature>
<dbReference type="EC" id="1.1.1.94" evidence="10 13"/>
<keyword evidence="7 13" id="KW-0594">Phospholipid biosynthesis</keyword>
<proteinExistence type="inferred from homology"/>
<keyword evidence="13" id="KW-0547">Nucleotide-binding</keyword>
<accession>A0A4V6Q486</accession>
<comment type="catalytic activity">
    <reaction evidence="13">
        <text>sn-glycerol 3-phosphate + NAD(+) = dihydroxyacetone phosphate + NADH + H(+)</text>
        <dbReference type="Rhea" id="RHEA:11092"/>
        <dbReference type="ChEBI" id="CHEBI:15378"/>
        <dbReference type="ChEBI" id="CHEBI:57540"/>
        <dbReference type="ChEBI" id="CHEBI:57597"/>
        <dbReference type="ChEBI" id="CHEBI:57642"/>
        <dbReference type="ChEBI" id="CHEBI:57945"/>
        <dbReference type="EC" id="1.1.1.94"/>
    </reaction>
</comment>
<feature type="binding site" evidence="13">
    <location>
        <position position="279"/>
    </location>
    <ligand>
        <name>NADPH</name>
        <dbReference type="ChEBI" id="CHEBI:57783"/>
    </ligand>
</feature>
<evidence type="ECO:0000259" key="18">
    <source>
        <dbReference type="Pfam" id="PF01210"/>
    </source>
</evidence>
<dbReference type="GO" id="GO:0141153">
    <property type="term" value="F:glycerol-3-phosphate dehydrogenase (NADP+) activity"/>
    <property type="evidence" value="ECO:0007669"/>
    <property type="project" value="RHEA"/>
</dbReference>
<comment type="caution">
    <text evidence="20">The sequence shown here is derived from an EMBL/GenBank/DDBJ whole genome shotgun (WGS) entry which is preliminary data.</text>
</comment>
<keyword evidence="8 13" id="KW-1208">Phospholipid metabolism</keyword>
<dbReference type="GO" id="GO:0005975">
    <property type="term" value="P:carbohydrate metabolic process"/>
    <property type="evidence" value="ECO:0007669"/>
    <property type="project" value="InterPro"/>
</dbReference>
<feature type="binding site" evidence="13">
    <location>
        <position position="191"/>
    </location>
    <ligand>
        <name>sn-glycerol 3-phosphate</name>
        <dbReference type="ChEBI" id="CHEBI:57597"/>
    </ligand>
</feature>
<evidence type="ECO:0000256" key="3">
    <source>
        <dbReference type="ARBA" id="ARBA00022857"/>
    </source>
</evidence>
<keyword evidence="6 13" id="KW-0443">Lipid metabolism</keyword>
<keyword evidence="5 13" id="KW-0520">NAD</keyword>
<dbReference type="PRINTS" id="PR00077">
    <property type="entry name" value="GPDHDRGNASE"/>
</dbReference>
<feature type="binding site" evidence="13">
    <location>
        <position position="14"/>
    </location>
    <ligand>
        <name>NADPH</name>
        <dbReference type="ChEBI" id="CHEBI:57783"/>
    </ligand>
</feature>
<dbReference type="NCBIfam" id="NF000940">
    <property type="entry name" value="PRK00094.1-2"/>
    <property type="match status" value="1"/>
</dbReference>
<keyword evidence="4 13" id="KW-0560">Oxidoreductase</keyword>
<feature type="binding site" evidence="13">
    <location>
        <position position="255"/>
    </location>
    <ligand>
        <name>sn-glycerol 3-phosphate</name>
        <dbReference type="ChEBI" id="CHEBI:57597"/>
    </ligand>
</feature>
<feature type="domain" description="Glycerol-3-phosphate dehydrogenase NAD-dependent C-terminal" evidence="19">
    <location>
        <begin position="180"/>
        <end position="316"/>
    </location>
</feature>
<evidence type="ECO:0000256" key="12">
    <source>
        <dbReference type="ARBA" id="ARBA00080511"/>
    </source>
</evidence>
<evidence type="ECO:0000256" key="8">
    <source>
        <dbReference type="ARBA" id="ARBA00023264"/>
    </source>
</evidence>
<dbReference type="RefSeq" id="WP_133883052.1">
    <property type="nucleotide sequence ID" value="NZ_MWIN01000009.1"/>
</dbReference>
<evidence type="ECO:0000259" key="19">
    <source>
        <dbReference type="Pfam" id="PF07479"/>
    </source>
</evidence>
<feature type="binding site" evidence="16">
    <location>
        <position position="255"/>
    </location>
    <ligand>
        <name>NAD(+)</name>
        <dbReference type="ChEBI" id="CHEBI:57540"/>
    </ligand>
</feature>
<evidence type="ECO:0000256" key="2">
    <source>
        <dbReference type="ARBA" id="ARBA00022516"/>
    </source>
</evidence>
<dbReference type="NCBIfam" id="NF000942">
    <property type="entry name" value="PRK00094.1-4"/>
    <property type="match status" value="1"/>
</dbReference>
<feature type="binding site" evidence="13">
    <location>
        <position position="108"/>
    </location>
    <ligand>
        <name>NADPH</name>
        <dbReference type="ChEBI" id="CHEBI:57783"/>
    </ligand>
</feature>
<evidence type="ECO:0000256" key="9">
    <source>
        <dbReference type="ARBA" id="ARBA00052716"/>
    </source>
</evidence>
<evidence type="ECO:0000256" key="13">
    <source>
        <dbReference type="HAMAP-Rule" id="MF_00394"/>
    </source>
</evidence>
<feature type="binding site" evidence="13">
    <location>
        <position position="108"/>
    </location>
    <ligand>
        <name>sn-glycerol 3-phosphate</name>
        <dbReference type="ChEBI" id="CHEBI:57597"/>
    </ligand>
</feature>
<evidence type="ECO:0000313" key="21">
    <source>
        <dbReference type="Proteomes" id="UP000295341"/>
    </source>
</evidence>
<evidence type="ECO:0000256" key="14">
    <source>
        <dbReference type="PIRSR" id="PIRSR000114-1"/>
    </source>
</evidence>
<gene>
    <name evidence="13" type="primary">gpsA</name>
    <name evidence="20" type="ORF">DFR24_3928</name>
</gene>
<keyword evidence="21" id="KW-1185">Reference proteome</keyword>
<dbReference type="InterPro" id="IPR011128">
    <property type="entry name" value="G3P_DH_NAD-dep_N"/>
</dbReference>
<organism evidence="20 21">
    <name type="scientific">Panacagrimonas perspica</name>
    <dbReference type="NCBI Taxonomy" id="381431"/>
    <lineage>
        <taxon>Bacteria</taxon>
        <taxon>Pseudomonadati</taxon>
        <taxon>Pseudomonadota</taxon>
        <taxon>Gammaproteobacteria</taxon>
        <taxon>Nevskiales</taxon>
        <taxon>Nevskiaceae</taxon>
        <taxon>Panacagrimonas</taxon>
    </lineage>
</organism>
<dbReference type="Gene3D" id="1.10.1040.10">
    <property type="entry name" value="N-(1-d-carboxylethyl)-l-norvaline Dehydrogenase, domain 2"/>
    <property type="match status" value="1"/>
</dbReference>
<dbReference type="InterPro" id="IPR036291">
    <property type="entry name" value="NAD(P)-bd_dom_sf"/>
</dbReference>
<comment type="caution">
    <text evidence="13">Lacks conserved residue(s) required for the propagation of feature annotation.</text>
</comment>
<keyword evidence="13" id="KW-0963">Cytoplasm</keyword>
<feature type="binding site" evidence="16">
    <location>
        <position position="140"/>
    </location>
    <ligand>
        <name>NAD(+)</name>
        <dbReference type="ChEBI" id="CHEBI:57540"/>
    </ligand>
</feature>
<comment type="pathway">
    <text evidence="13">Membrane lipid metabolism; glycerophospholipid metabolism.</text>
</comment>
<evidence type="ECO:0000256" key="1">
    <source>
        <dbReference type="ARBA" id="ARBA00011009"/>
    </source>
</evidence>
<dbReference type="PANTHER" id="PTHR11728">
    <property type="entry name" value="GLYCEROL-3-PHOSPHATE DEHYDROGENASE"/>
    <property type="match status" value="1"/>
</dbReference>
<dbReference type="InterPro" id="IPR013328">
    <property type="entry name" value="6PGD_dom2"/>
</dbReference>
<dbReference type="GO" id="GO:0046168">
    <property type="term" value="P:glycerol-3-phosphate catabolic process"/>
    <property type="evidence" value="ECO:0007669"/>
    <property type="project" value="InterPro"/>
</dbReference>
<protein>
    <recommendedName>
        <fullName evidence="11 13">Glycerol-3-phosphate dehydrogenase [NAD(P)+]</fullName>
        <ecNumber evidence="10 13">1.1.1.94</ecNumber>
    </recommendedName>
    <alternativeName>
        <fullName evidence="13">NAD(P)(+)-dependent glycerol-3-phosphate dehydrogenase</fullName>
    </alternativeName>
    <alternativeName>
        <fullName evidence="12 13">NAD(P)H-dependent dihydroxyacetone-phosphate reductase</fullName>
    </alternativeName>
</protein>
<comment type="function">
    <text evidence="13">Catalyzes the reduction of the glycolytic intermediate dihydroxyacetone phosphate (DHAP) to sn-glycerol 3-phosphate (G3P), the key precursor for phospholipid synthesis.</text>
</comment>
<feature type="active site" description="Proton acceptor" evidence="13 14">
    <location>
        <position position="191"/>
    </location>
</feature>
<dbReference type="OrthoDB" id="9812273at2"/>
<dbReference type="HAMAP" id="MF_00394">
    <property type="entry name" value="NAD_Glyc3P_dehydrog"/>
    <property type="match status" value="1"/>
</dbReference>
<dbReference type="GO" id="GO:0051287">
    <property type="term" value="F:NAD binding"/>
    <property type="evidence" value="ECO:0007669"/>
    <property type="project" value="InterPro"/>
</dbReference>
<dbReference type="GO" id="GO:0006650">
    <property type="term" value="P:glycerophospholipid metabolic process"/>
    <property type="evidence" value="ECO:0007669"/>
    <property type="project" value="UniProtKB-UniRule"/>
</dbReference>
<evidence type="ECO:0000256" key="15">
    <source>
        <dbReference type="PIRSR" id="PIRSR000114-2"/>
    </source>
</evidence>
<dbReference type="AlphaFoldDB" id="A0A4V6Q486"/>
<dbReference type="UniPathway" id="UPA00940"/>
<dbReference type="Pfam" id="PF01210">
    <property type="entry name" value="NAD_Gly3P_dh_N"/>
    <property type="match status" value="1"/>
</dbReference>
<name>A0A4V6Q486_9GAMM</name>
<dbReference type="EMBL" id="SOBT01000010">
    <property type="protein sequence ID" value="TDU26896.1"/>
    <property type="molecule type" value="Genomic_DNA"/>
</dbReference>
<feature type="binding site" evidence="13">
    <location>
        <position position="281"/>
    </location>
    <ligand>
        <name>NADPH</name>
        <dbReference type="ChEBI" id="CHEBI:57783"/>
    </ligand>
</feature>
<feature type="binding site" evidence="13">
    <location>
        <position position="254"/>
    </location>
    <ligand>
        <name>sn-glycerol 3-phosphate</name>
        <dbReference type="ChEBI" id="CHEBI:57597"/>
    </ligand>
</feature>
<dbReference type="InterPro" id="IPR008927">
    <property type="entry name" value="6-PGluconate_DH-like_C_sf"/>
</dbReference>
<dbReference type="GO" id="GO:0005829">
    <property type="term" value="C:cytosol"/>
    <property type="evidence" value="ECO:0007669"/>
    <property type="project" value="TreeGrafter"/>
</dbReference>
<dbReference type="Pfam" id="PF07479">
    <property type="entry name" value="NAD_Gly3P_dh_C"/>
    <property type="match status" value="1"/>
</dbReference>
<evidence type="ECO:0000256" key="11">
    <source>
        <dbReference type="ARBA" id="ARBA00069372"/>
    </source>
</evidence>
<dbReference type="PIRSF" id="PIRSF000114">
    <property type="entry name" value="Glycerol-3-P_dh"/>
    <property type="match status" value="1"/>
</dbReference>
<dbReference type="FunFam" id="1.10.1040.10:FF:000001">
    <property type="entry name" value="Glycerol-3-phosphate dehydrogenase [NAD(P)+]"/>
    <property type="match status" value="1"/>
</dbReference>
<sequence>MSRPMRVTVLGAGSWGTTVASLAARNADTLIWARRASTVEQINREHRNEDYLKGLALHRKLRATTSLEEALRDCDVLVMGVPSHSFRATLKQVAPLVRPWVPVISLAKGLEQGTQRRMTEIIHEELPGHPAGLLAGPNIAREVLQGMAAAAVVAMPDETIARALQPLFSSSVFRVYINTDVIGSELGGPLKNVIAISAGMGQGLGVGENTRAMVITRGLAEITRLGVALGGRAETFSGLTGLGDLLTTCMSPLSRNRQVGEQYAAGKTTAEIVASMNMVAEGIKTSSVVMELAGTYGVDMPIAREVAAVVKGEHGAVQAFRGLRRLAAGAEQESG</sequence>
<feature type="binding site" evidence="13">
    <location>
        <position position="34"/>
    </location>
    <ligand>
        <name>NADPH</name>
        <dbReference type="ChEBI" id="CHEBI:57783"/>
    </ligand>
</feature>
<feature type="binding site" evidence="13">
    <location>
        <position position="51"/>
    </location>
    <ligand>
        <name>NADPH</name>
        <dbReference type="ChEBI" id="CHEBI:57783"/>
    </ligand>
</feature>
<evidence type="ECO:0000256" key="10">
    <source>
        <dbReference type="ARBA" id="ARBA00066687"/>
    </source>
</evidence>